<dbReference type="AlphaFoldDB" id="A0AAE3G7L1"/>
<evidence type="ECO:0000313" key="13">
    <source>
        <dbReference type="Proteomes" id="UP001205843"/>
    </source>
</evidence>
<proteinExistence type="inferred from homology"/>
<dbReference type="Gene3D" id="3.40.50.10930">
    <property type="match status" value="1"/>
</dbReference>
<evidence type="ECO:0000256" key="9">
    <source>
        <dbReference type="ARBA" id="ARBA00023204"/>
    </source>
</evidence>
<keyword evidence="4 10" id="KW-0378">Hydrolase</keyword>
<comment type="miscellaneous">
    <text evidence="10">In the RecBCD complex, RecB has a slow 3'-5' helicase, an exonuclease activity and loads RecA onto ssDNA, RecD has a fast 5'-3' helicase activity, while RecC stimulates the ATPase and processivity of the RecB helicase and contributes to recognition of the Chi site.</text>
</comment>
<keyword evidence="13" id="KW-1185">Reference proteome</keyword>
<organism evidence="12 13">
    <name type="scientific">Natronocella acetinitrilica</name>
    <dbReference type="NCBI Taxonomy" id="414046"/>
    <lineage>
        <taxon>Bacteria</taxon>
        <taxon>Pseudomonadati</taxon>
        <taxon>Pseudomonadota</taxon>
        <taxon>Gammaproteobacteria</taxon>
        <taxon>Chromatiales</taxon>
        <taxon>Ectothiorhodospiraceae</taxon>
        <taxon>Natronocella</taxon>
    </lineage>
</organism>
<evidence type="ECO:0000256" key="10">
    <source>
        <dbReference type="HAMAP-Rule" id="MF_01486"/>
    </source>
</evidence>
<evidence type="ECO:0000256" key="1">
    <source>
        <dbReference type="ARBA" id="ARBA00022722"/>
    </source>
</evidence>
<comment type="subunit">
    <text evidence="10">Heterotrimer of RecB, RecC and RecD. All subunits contribute to DNA-binding.</text>
</comment>
<dbReference type="NCBIfam" id="TIGR01450">
    <property type="entry name" value="recC"/>
    <property type="match status" value="1"/>
</dbReference>
<dbReference type="SUPFAM" id="SSF52540">
    <property type="entry name" value="P-loop containing nucleoside triphosphate hydrolases"/>
    <property type="match status" value="2"/>
</dbReference>
<keyword evidence="1 10" id="KW-0540">Nuclease</keyword>
<protein>
    <recommendedName>
        <fullName evidence="10">RecBCD enzyme subunit RecC</fullName>
    </recommendedName>
    <alternativeName>
        <fullName evidence="10">Exonuclease V subunit RecC</fullName>
        <shortName evidence="10">ExoV subunit RecC</shortName>
    </alternativeName>
    <alternativeName>
        <fullName evidence="10">Helicase/nuclease RecBCD subunit RecC</fullName>
    </alternativeName>
</protein>
<dbReference type="Gene3D" id="1.10.10.160">
    <property type="match status" value="1"/>
</dbReference>
<comment type="caution">
    <text evidence="12">The sequence shown here is derived from an EMBL/GenBank/DDBJ whole genome shotgun (WGS) entry which is preliminary data.</text>
</comment>
<evidence type="ECO:0000256" key="3">
    <source>
        <dbReference type="ARBA" id="ARBA00022763"/>
    </source>
</evidence>
<evidence type="ECO:0000256" key="8">
    <source>
        <dbReference type="ARBA" id="ARBA00023125"/>
    </source>
</evidence>
<dbReference type="GO" id="GO:0003677">
    <property type="term" value="F:DNA binding"/>
    <property type="evidence" value="ECO:0007669"/>
    <property type="project" value="UniProtKB-UniRule"/>
</dbReference>
<dbReference type="InterPro" id="IPR011335">
    <property type="entry name" value="Restrct_endonuc-II-like"/>
</dbReference>
<dbReference type="PANTHER" id="PTHR30591">
    <property type="entry name" value="RECBCD ENZYME SUBUNIT RECC"/>
    <property type="match status" value="1"/>
</dbReference>
<dbReference type="PIRSF" id="PIRSF000980">
    <property type="entry name" value="RecC"/>
    <property type="match status" value="1"/>
</dbReference>
<keyword evidence="7 10" id="KW-0067">ATP-binding</keyword>
<dbReference type="RefSeq" id="WP_253482921.1">
    <property type="nucleotide sequence ID" value="NZ_JALJXV010000009.1"/>
</dbReference>
<dbReference type="PANTHER" id="PTHR30591:SF1">
    <property type="entry name" value="RECBCD ENZYME SUBUNIT RECC"/>
    <property type="match status" value="1"/>
</dbReference>
<reference evidence="12" key="1">
    <citation type="submission" date="2022-03" db="EMBL/GenBank/DDBJ databases">
        <title>Genomic Encyclopedia of Type Strains, Phase III (KMG-III): the genomes of soil and plant-associated and newly described type strains.</title>
        <authorList>
            <person name="Whitman W."/>
        </authorList>
    </citation>
    <scope>NUCLEOTIDE SEQUENCE</scope>
    <source>
        <strain evidence="12">ANL 6-2</strain>
    </source>
</reference>
<keyword evidence="3 10" id="KW-0227">DNA damage</keyword>
<sequence length="1102" mass="124731">MFYLYHHNDLTQLAELLAELRRIQPGTGLLEPDLVLVPNRGIARWLQMQIAGSERIAANMEFPLPAGFIWQLLQKALPGNPDSTAWSREHLQWHLYQLLPELTESLPQISAYLAGDQKPLHRFQLATQLADVFDEYLVYRRDMLLQWEQSQGERRPPADWQAEVWRRLVKRLGGNHRARIMETFISLCAAGRLDVADLPSRLFCFGLGNLPPDYLRALYALGGRIDVHFLLQNPSPVYWGDLEANRLSVDFPVETELPAGEAPIESGNPLLASLGRSGRDFIRLLYSEELSGIQEPELGDVMAYRRPENASLLGAIQRDIVDLAAPTPRPLPTGQDRSLQIHACHGPLREVQVLQDQLLDLLSRDPGLQPRDIVVMLPDLQQYSPAIRSVFGGSDPRKRLPYTLSDQPRLASHPIARTFTALLDLGQSRWTTNDLMTLVAVPAVMRRLGLDEADLASLRDWVESAGVRWGLDADTRRHMGAGEDGRNTWQFGLDRLLLGLSLSVDDTPVDRVVPWSDLEGGGTAALGKLWLLVERLREWRQQLATPAAPETWHERINRLVASLIQPDPDDPREEAALASVQDAVRALEAAGACLGETPLEWESVRELLLTNLQAASERQPFLSGGITFCGMIPLRTVPFRVVCLLGMNDGDFPRQERNRGFNIVRRYRRLGDRSMRDDDRLLFLQCLLAAGETLYISYTGQDMQSGDRLEPSPIVGELLDFLVTGYFGDCDPNEARQRLITRQPMQPFSRRYFSTAAPERVFTFGAEWQAATEAQGRARAQATRWLDTSQLTDDRDSVVELRDLQALLRHPAEYFFRQRLQLRLGHDRQRLEEEDPLTLDRLAAAMLRRHLLHKADITDDAPLPETPPEHLRLAGELPPPPLDEPLFRREVVAVNQLLSPWRTWQRETPGPEPFEVDLTLAEDLRLRGRVADVWPGAVRRLQPGPLRMRHALRSWVDLLACAAAGGPNRLELIALDQGEPVGWQVAIEPDQATTELRTLLQLFRDGESRPLTFHPDLADDYYGQVGPIPAKHDPEKELKRLAVRLSPTAYVPHHLYNDAWFQPLLERSNGLREDSEQARFVALCTALCEPLLTRMEPLEVRQ</sequence>
<dbReference type="InterPro" id="IPR013986">
    <property type="entry name" value="DExx_box_DNA_helicase_dom_sf"/>
</dbReference>
<dbReference type="Gene3D" id="3.40.50.300">
    <property type="entry name" value="P-loop containing nucleotide triphosphate hydrolases"/>
    <property type="match status" value="2"/>
</dbReference>
<evidence type="ECO:0000256" key="7">
    <source>
        <dbReference type="ARBA" id="ARBA00022840"/>
    </source>
</evidence>
<keyword evidence="9 10" id="KW-0234">DNA repair</keyword>
<comment type="similarity">
    <text evidence="10">Belongs to the RecC family.</text>
</comment>
<evidence type="ECO:0000256" key="2">
    <source>
        <dbReference type="ARBA" id="ARBA00022741"/>
    </source>
</evidence>
<dbReference type="InterPro" id="IPR041500">
    <property type="entry name" value="RecC_C"/>
</dbReference>
<keyword evidence="5 10" id="KW-0347">Helicase</keyword>
<dbReference type="GO" id="GO:0005524">
    <property type="term" value="F:ATP binding"/>
    <property type="evidence" value="ECO:0007669"/>
    <property type="project" value="UniProtKB-UniRule"/>
</dbReference>
<keyword evidence="2 10" id="KW-0547">Nucleotide-binding</keyword>
<evidence type="ECO:0000259" key="11">
    <source>
        <dbReference type="PROSITE" id="PS51217"/>
    </source>
</evidence>
<dbReference type="InterPro" id="IPR006697">
    <property type="entry name" value="RecC"/>
</dbReference>
<accession>A0AAE3G7L1</accession>
<dbReference type="PROSITE" id="PS51217">
    <property type="entry name" value="UVRD_HELICASE_CTER"/>
    <property type="match status" value="1"/>
</dbReference>
<evidence type="ECO:0000313" key="12">
    <source>
        <dbReference type="EMBL" id="MCP1676523.1"/>
    </source>
</evidence>
<dbReference type="Pfam" id="PF04257">
    <property type="entry name" value="Exonuc_V_gamma"/>
    <property type="match status" value="1"/>
</dbReference>
<evidence type="ECO:0000256" key="5">
    <source>
        <dbReference type="ARBA" id="ARBA00022806"/>
    </source>
</evidence>
<keyword evidence="8 10" id="KW-0238">DNA-binding</keyword>
<dbReference type="HAMAP" id="MF_01486">
    <property type="entry name" value="RecC"/>
    <property type="match status" value="1"/>
</dbReference>
<evidence type="ECO:0000256" key="6">
    <source>
        <dbReference type="ARBA" id="ARBA00022839"/>
    </source>
</evidence>
<gene>
    <name evidence="10" type="primary">recC</name>
    <name evidence="12" type="ORF">J2T57_003684</name>
</gene>
<dbReference type="SUPFAM" id="SSF52980">
    <property type="entry name" value="Restriction endonuclease-like"/>
    <property type="match status" value="1"/>
</dbReference>
<dbReference type="GO" id="GO:0009338">
    <property type="term" value="C:exodeoxyribonuclease V complex"/>
    <property type="evidence" value="ECO:0007669"/>
    <property type="project" value="InterPro"/>
</dbReference>
<dbReference type="GO" id="GO:0003678">
    <property type="term" value="F:DNA helicase activity"/>
    <property type="evidence" value="ECO:0007669"/>
    <property type="project" value="UniProtKB-UniRule"/>
</dbReference>
<dbReference type="Proteomes" id="UP001205843">
    <property type="component" value="Unassembled WGS sequence"/>
</dbReference>
<comment type="function">
    <text evidence="10">A helicase/nuclease that prepares dsDNA breaks (DSB) for recombinational DNA repair. Binds to DSBs and unwinds DNA via a highly rapid and processive ATP-dependent bidirectional helicase activity. Unwinds dsDNA until it encounters a Chi (crossover hotspot instigator) sequence from the 3' direction. Cuts ssDNA a few nucleotides 3' to the Chi site. The properties and activities of the enzyme are changed at Chi. The Chi-altered holoenzyme produces a long 3'-ssDNA overhang and facilitates RecA-binding to the ssDNA for homologous DNA recombination and repair. Holoenzyme degrades any linearized DNA that is unable to undergo homologous recombination. In the holoenzyme this subunit recognizes the wild-type Chi sequence, and when added to isolated RecB increases its ATP-dependent helicase processivity.</text>
</comment>
<dbReference type="EMBL" id="JALJXV010000009">
    <property type="protein sequence ID" value="MCP1676523.1"/>
    <property type="molecule type" value="Genomic_DNA"/>
</dbReference>
<name>A0AAE3G7L1_9GAMM</name>
<dbReference type="Pfam" id="PF17946">
    <property type="entry name" value="RecC_C"/>
    <property type="match status" value="1"/>
</dbReference>
<dbReference type="GO" id="GO:0000724">
    <property type="term" value="P:double-strand break repair via homologous recombination"/>
    <property type="evidence" value="ECO:0007669"/>
    <property type="project" value="UniProtKB-UniRule"/>
</dbReference>
<dbReference type="InterPro" id="IPR014017">
    <property type="entry name" value="DNA_helicase_UvrD-like_C"/>
</dbReference>
<dbReference type="InterPro" id="IPR027417">
    <property type="entry name" value="P-loop_NTPase"/>
</dbReference>
<dbReference type="GO" id="GO:0008854">
    <property type="term" value="F:exodeoxyribonuclease V activity"/>
    <property type="evidence" value="ECO:0007669"/>
    <property type="project" value="InterPro"/>
</dbReference>
<keyword evidence="6 10" id="KW-0269">Exonuclease</keyword>
<evidence type="ECO:0000256" key="4">
    <source>
        <dbReference type="ARBA" id="ARBA00022801"/>
    </source>
</evidence>
<feature type="domain" description="UvrD-like helicase C-terminal" evidence="11">
    <location>
        <begin position="310"/>
        <end position="594"/>
    </location>
</feature>